<dbReference type="GeneID" id="110214204"/>
<dbReference type="Proteomes" id="UP000515140">
    <property type="component" value="Unplaced"/>
</dbReference>
<keyword evidence="8" id="KW-1185">Reference proteome</keyword>
<protein>
    <submittedName>
        <fullName evidence="9">Ly-6/neurotoxin-like protein 1</fullName>
    </submittedName>
</protein>
<dbReference type="InterPro" id="IPR045860">
    <property type="entry name" value="Snake_toxin-like_sf"/>
</dbReference>
<dbReference type="FunFam" id="2.10.60.10:FF:000030">
    <property type="entry name" value="Lymphocyte antigen 6 complex, locus G6G"/>
    <property type="match status" value="1"/>
</dbReference>
<keyword evidence="3 6" id="KW-0732">Signal</keyword>
<feature type="domain" description="UPAR/Ly6" evidence="7">
    <location>
        <begin position="22"/>
        <end position="107"/>
    </location>
</feature>
<dbReference type="AlphaFoldDB" id="A0A6P5KXK8"/>
<feature type="chain" id="PRO_5028364909" evidence="6">
    <location>
        <begin position="22"/>
        <end position="128"/>
    </location>
</feature>
<name>A0A6P5KXK8_PHACI</name>
<proteinExistence type="predicted"/>
<dbReference type="GO" id="GO:0005886">
    <property type="term" value="C:plasma membrane"/>
    <property type="evidence" value="ECO:0007669"/>
    <property type="project" value="UniProtKB-SubCell"/>
</dbReference>
<dbReference type="InterPro" id="IPR035076">
    <property type="entry name" value="Toxin/TOLIP"/>
</dbReference>
<dbReference type="PANTHER" id="PTHR16983:SF14">
    <property type="entry name" value="SECRETED LY-6_UPAR DOMAIN-CONTAINING PROTEIN 2"/>
    <property type="match status" value="1"/>
</dbReference>
<evidence type="ECO:0000256" key="3">
    <source>
        <dbReference type="ARBA" id="ARBA00022729"/>
    </source>
</evidence>
<dbReference type="InterPro" id="IPR018363">
    <property type="entry name" value="CD59_antigen_CS"/>
</dbReference>
<reference evidence="9" key="1">
    <citation type="submission" date="2025-08" db="UniProtKB">
        <authorList>
            <consortium name="RefSeq"/>
        </authorList>
    </citation>
    <scope>IDENTIFICATION</scope>
    <source>
        <tissue evidence="9">Spleen</tissue>
    </source>
</reference>
<dbReference type="SUPFAM" id="SSF57302">
    <property type="entry name" value="Snake toxin-like"/>
    <property type="match status" value="1"/>
</dbReference>
<dbReference type="KEGG" id="pcw:110214204"/>
<evidence type="ECO:0000256" key="2">
    <source>
        <dbReference type="ARBA" id="ARBA00022475"/>
    </source>
</evidence>
<dbReference type="InParanoid" id="A0A6P5KXK8"/>
<feature type="signal peptide" evidence="6">
    <location>
        <begin position="1"/>
        <end position="21"/>
    </location>
</feature>
<dbReference type="PROSITE" id="PS00983">
    <property type="entry name" value="LY6_UPAR"/>
    <property type="match status" value="1"/>
</dbReference>
<evidence type="ECO:0000256" key="4">
    <source>
        <dbReference type="ARBA" id="ARBA00023136"/>
    </source>
</evidence>
<keyword evidence="5" id="KW-0325">Glycoprotein</keyword>
<sequence>MKLCLPALFLLAVLYVNFVHSLECHVCCGPESCRAPVECSPTDKHCLITRAINSINPNHILVMKSCAPTCPNSTISTDGHAISVACCQSNRCNGKVETDASAGLAISRGVLWVGVSASLLWVLLQASW</sequence>
<dbReference type="InterPro" id="IPR051110">
    <property type="entry name" value="Ly-6/neurotoxin-like_GPI-ap"/>
</dbReference>
<evidence type="ECO:0000259" key="7">
    <source>
        <dbReference type="SMART" id="SM00134"/>
    </source>
</evidence>
<dbReference type="RefSeq" id="XP_020850653.1">
    <property type="nucleotide sequence ID" value="XM_020994994.1"/>
</dbReference>
<organism evidence="8 9">
    <name type="scientific">Phascolarctos cinereus</name>
    <name type="common">Koala</name>
    <dbReference type="NCBI Taxonomy" id="38626"/>
    <lineage>
        <taxon>Eukaryota</taxon>
        <taxon>Metazoa</taxon>
        <taxon>Chordata</taxon>
        <taxon>Craniata</taxon>
        <taxon>Vertebrata</taxon>
        <taxon>Euteleostomi</taxon>
        <taxon>Mammalia</taxon>
        <taxon>Metatheria</taxon>
        <taxon>Diprotodontia</taxon>
        <taxon>Phascolarctidae</taxon>
        <taxon>Phascolarctos</taxon>
    </lineage>
</organism>
<gene>
    <name evidence="9" type="primary">LOC110214204</name>
</gene>
<keyword evidence="2" id="KW-1003">Cell membrane</keyword>
<dbReference type="InterPro" id="IPR016054">
    <property type="entry name" value="LY6_UPA_recep-like"/>
</dbReference>
<evidence type="ECO:0000256" key="5">
    <source>
        <dbReference type="ARBA" id="ARBA00023180"/>
    </source>
</evidence>
<dbReference type="SMART" id="SM00134">
    <property type="entry name" value="LU"/>
    <property type="match status" value="1"/>
</dbReference>
<dbReference type="Gene3D" id="2.10.60.10">
    <property type="entry name" value="CD59"/>
    <property type="match status" value="1"/>
</dbReference>
<evidence type="ECO:0000313" key="8">
    <source>
        <dbReference type="Proteomes" id="UP000515140"/>
    </source>
</evidence>
<evidence type="ECO:0000256" key="1">
    <source>
        <dbReference type="ARBA" id="ARBA00004236"/>
    </source>
</evidence>
<evidence type="ECO:0000313" key="9">
    <source>
        <dbReference type="RefSeq" id="XP_020850653.1"/>
    </source>
</evidence>
<dbReference type="PANTHER" id="PTHR16983">
    <property type="entry name" value="UPAR/LY6 DOMAIN-CONTAINING PROTEIN"/>
    <property type="match status" value="1"/>
</dbReference>
<keyword evidence="4" id="KW-0472">Membrane</keyword>
<accession>A0A6P5KXK8</accession>
<comment type="subcellular location">
    <subcellularLocation>
        <location evidence="1">Cell membrane</location>
    </subcellularLocation>
</comment>
<evidence type="ECO:0000256" key="6">
    <source>
        <dbReference type="SAM" id="SignalP"/>
    </source>
</evidence>
<dbReference type="Pfam" id="PF00087">
    <property type="entry name" value="Toxin_TOLIP"/>
    <property type="match status" value="1"/>
</dbReference>